<dbReference type="SFLD" id="SFLDS00019">
    <property type="entry name" value="Glutathione_Transferase_(cytos"/>
    <property type="match status" value="1"/>
</dbReference>
<dbReference type="Pfam" id="PF00043">
    <property type="entry name" value="GST_C"/>
    <property type="match status" value="1"/>
</dbReference>
<sequence length="211" mass="24573">MKLYYHPVSTYSQKVLIALYEKQITFDSEIVQLFDPEVKANYEKIYPIGKIPLLIVEDDWKIPESTIIVEYLEGNFEQGTQLIPSAKEAARHVRFHDRMSDLYLNDPTSTLLFELKKAEDIRDQDKIARACKYLDLSYRYLDDKLRDSDWLMGESFTLADCATIPPLFYAQQIHPFGDYANLTAYYKRANARESYEKVLSEALPALEKMGM</sequence>
<proteinExistence type="predicted"/>
<keyword evidence="4" id="KW-1185">Reference proteome</keyword>
<dbReference type="Gene3D" id="3.40.30.10">
    <property type="entry name" value="Glutaredoxin"/>
    <property type="match status" value="1"/>
</dbReference>
<keyword evidence="3" id="KW-0808">Transferase</keyword>
<dbReference type="InterPro" id="IPR010987">
    <property type="entry name" value="Glutathione-S-Trfase_C-like"/>
</dbReference>
<dbReference type="Proteomes" id="UP000315439">
    <property type="component" value="Unassembled WGS sequence"/>
</dbReference>
<feature type="domain" description="GST N-terminal" evidence="1">
    <location>
        <begin position="1"/>
        <end position="80"/>
    </location>
</feature>
<organism evidence="3 4">
    <name type="scientific">Aliikangiella coralliicola</name>
    <dbReference type="NCBI Taxonomy" id="2592383"/>
    <lineage>
        <taxon>Bacteria</taxon>
        <taxon>Pseudomonadati</taxon>
        <taxon>Pseudomonadota</taxon>
        <taxon>Gammaproteobacteria</taxon>
        <taxon>Oceanospirillales</taxon>
        <taxon>Pleioneaceae</taxon>
        <taxon>Aliikangiella</taxon>
    </lineage>
</organism>
<dbReference type="SUPFAM" id="SSF47616">
    <property type="entry name" value="GST C-terminal domain-like"/>
    <property type="match status" value="1"/>
</dbReference>
<dbReference type="PROSITE" id="PS50405">
    <property type="entry name" value="GST_CTER"/>
    <property type="match status" value="1"/>
</dbReference>
<dbReference type="Pfam" id="PF13417">
    <property type="entry name" value="GST_N_3"/>
    <property type="match status" value="1"/>
</dbReference>
<dbReference type="InterPro" id="IPR004045">
    <property type="entry name" value="Glutathione_S-Trfase_N"/>
</dbReference>
<comment type="caution">
    <text evidence="3">The sequence shown here is derived from an EMBL/GenBank/DDBJ whole genome shotgun (WGS) entry which is preliminary data.</text>
</comment>
<name>A0A545U6H4_9GAMM</name>
<dbReference type="AlphaFoldDB" id="A0A545U6H4"/>
<dbReference type="EMBL" id="VIKS01000013">
    <property type="protein sequence ID" value="TQV85080.1"/>
    <property type="molecule type" value="Genomic_DNA"/>
</dbReference>
<dbReference type="PROSITE" id="PS50404">
    <property type="entry name" value="GST_NTER"/>
    <property type="match status" value="1"/>
</dbReference>
<dbReference type="InterPro" id="IPR040079">
    <property type="entry name" value="Glutathione_S-Trfase"/>
</dbReference>
<evidence type="ECO:0000259" key="2">
    <source>
        <dbReference type="PROSITE" id="PS50405"/>
    </source>
</evidence>
<dbReference type="InterPro" id="IPR036282">
    <property type="entry name" value="Glutathione-S-Trfase_C_sf"/>
</dbReference>
<dbReference type="OrthoDB" id="9782992at2"/>
<evidence type="ECO:0000259" key="1">
    <source>
        <dbReference type="PROSITE" id="PS50404"/>
    </source>
</evidence>
<evidence type="ECO:0000313" key="3">
    <source>
        <dbReference type="EMBL" id="TQV85080.1"/>
    </source>
</evidence>
<protein>
    <submittedName>
        <fullName evidence="3">Glutathione S-transferase family protein</fullName>
    </submittedName>
</protein>
<dbReference type="GO" id="GO:0016740">
    <property type="term" value="F:transferase activity"/>
    <property type="evidence" value="ECO:0007669"/>
    <property type="project" value="UniProtKB-KW"/>
</dbReference>
<dbReference type="SFLD" id="SFLDG00358">
    <property type="entry name" value="Main_(cytGST)"/>
    <property type="match status" value="1"/>
</dbReference>
<evidence type="ECO:0000313" key="4">
    <source>
        <dbReference type="Proteomes" id="UP000315439"/>
    </source>
</evidence>
<dbReference type="PANTHER" id="PTHR44051:SF8">
    <property type="entry name" value="GLUTATHIONE S-TRANSFERASE GSTA"/>
    <property type="match status" value="1"/>
</dbReference>
<reference evidence="3 4" key="1">
    <citation type="submission" date="2019-07" db="EMBL/GenBank/DDBJ databases">
        <title>Draft genome for Aliikangiella sp. M105.</title>
        <authorList>
            <person name="Wang G."/>
        </authorList>
    </citation>
    <scope>NUCLEOTIDE SEQUENCE [LARGE SCALE GENOMIC DNA]</scope>
    <source>
        <strain evidence="3 4">M105</strain>
    </source>
</reference>
<dbReference type="SUPFAM" id="SSF52833">
    <property type="entry name" value="Thioredoxin-like"/>
    <property type="match status" value="1"/>
</dbReference>
<dbReference type="InterPro" id="IPR036249">
    <property type="entry name" value="Thioredoxin-like_sf"/>
</dbReference>
<dbReference type="CDD" id="cd00570">
    <property type="entry name" value="GST_N_family"/>
    <property type="match status" value="1"/>
</dbReference>
<feature type="domain" description="GST C-terminal" evidence="2">
    <location>
        <begin position="85"/>
        <end position="211"/>
    </location>
</feature>
<accession>A0A545U6H4</accession>
<gene>
    <name evidence="3" type="ORF">FLL46_22080</name>
</gene>
<dbReference type="InterPro" id="IPR004046">
    <property type="entry name" value="GST_C"/>
</dbReference>
<dbReference type="RefSeq" id="WP_142933794.1">
    <property type="nucleotide sequence ID" value="NZ_ML660169.1"/>
</dbReference>
<dbReference type="PANTHER" id="PTHR44051">
    <property type="entry name" value="GLUTATHIONE S-TRANSFERASE-RELATED"/>
    <property type="match status" value="1"/>
</dbReference>
<dbReference type="Gene3D" id="1.20.1050.10">
    <property type="match status" value="1"/>
</dbReference>